<dbReference type="Proteomes" id="UP000481252">
    <property type="component" value="Unassembled WGS sequence"/>
</dbReference>
<proteinExistence type="predicted"/>
<feature type="region of interest" description="Disordered" evidence="1">
    <location>
        <begin position="40"/>
        <end position="136"/>
    </location>
</feature>
<protein>
    <submittedName>
        <fullName evidence="2">DUF930 domain-containing protein</fullName>
    </submittedName>
</protein>
<dbReference type="EMBL" id="JAAKZG010000001">
    <property type="protein sequence ID" value="NGN39514.1"/>
    <property type="molecule type" value="Genomic_DNA"/>
</dbReference>
<reference evidence="2 3" key="1">
    <citation type="submission" date="2020-02" db="EMBL/GenBank/DDBJ databases">
        <title>Genome sequence of the type strain CGMCC 1.15528 of Mesorhizobium zhangyense.</title>
        <authorList>
            <person name="Gao J."/>
            <person name="Sun J."/>
        </authorList>
    </citation>
    <scope>NUCLEOTIDE SEQUENCE [LARGE SCALE GENOMIC DNA]</scope>
    <source>
        <strain evidence="2 3">CGMCC 1.15528</strain>
    </source>
</reference>
<evidence type="ECO:0000313" key="2">
    <source>
        <dbReference type="EMBL" id="NGN39514.1"/>
    </source>
</evidence>
<comment type="caution">
    <text evidence="2">The sequence shown here is derived from an EMBL/GenBank/DDBJ whole genome shotgun (WGS) entry which is preliminary data.</text>
</comment>
<keyword evidence="3" id="KW-1185">Reference proteome</keyword>
<dbReference type="AlphaFoldDB" id="A0A7C9R450"/>
<dbReference type="Pfam" id="PF06059">
    <property type="entry name" value="DUF930"/>
    <property type="match status" value="1"/>
</dbReference>
<accession>A0A7C9R450</accession>
<feature type="compositionally biased region" description="Basic and acidic residues" evidence="1">
    <location>
        <begin position="99"/>
        <end position="109"/>
    </location>
</feature>
<gene>
    <name evidence="2" type="ORF">G6N74_00395</name>
</gene>
<name>A0A7C9R450_9HYPH</name>
<organism evidence="2 3">
    <name type="scientific">Mesorhizobium zhangyense</name>
    <dbReference type="NCBI Taxonomy" id="1776730"/>
    <lineage>
        <taxon>Bacteria</taxon>
        <taxon>Pseudomonadati</taxon>
        <taxon>Pseudomonadota</taxon>
        <taxon>Alphaproteobacteria</taxon>
        <taxon>Hyphomicrobiales</taxon>
        <taxon>Phyllobacteriaceae</taxon>
        <taxon>Mesorhizobium</taxon>
    </lineage>
</organism>
<sequence length="290" mass="31145">MFRWWALPASVVTHLLIVALLIFGLPVSLSPSQEEQAIAVELVPPPKPPEKAKVEPPPPAKEAKSEKAQEASAEASSPTGNDSAGEPPPSALRPVFQFGEKDTGPREAPDGNSADEGSASPVARLEPDKKDLAEPPPVKAFDAIGAAPQSEAPEVPTPKPTDVAKVQSAVKLQKAKKLFSQAASGNPTATTAMRNVPRDVRAGRLCVTELREQLLNASPPYFPDLLPSERLKDGTVIEIPREAFRANGQWFNLSYRCEVDADAMKVVSFAFNVGDPVPRSEWKRRGLPAQ</sequence>
<evidence type="ECO:0000256" key="1">
    <source>
        <dbReference type="SAM" id="MobiDB-lite"/>
    </source>
</evidence>
<dbReference type="InterPro" id="IPR009273">
    <property type="entry name" value="DUF930"/>
</dbReference>
<evidence type="ECO:0000313" key="3">
    <source>
        <dbReference type="Proteomes" id="UP000481252"/>
    </source>
</evidence>